<keyword evidence="1" id="KW-0479">Metal-binding</keyword>
<dbReference type="AlphaFoldDB" id="A0A2P5I0D8"/>
<evidence type="ECO:0000256" key="3">
    <source>
        <dbReference type="ARBA" id="ARBA00022833"/>
    </source>
</evidence>
<name>A0A2P5I0D8_DIAHE</name>
<dbReference type="EMBL" id="MAVT02000419">
    <property type="protein sequence ID" value="POS75988.1"/>
    <property type="molecule type" value="Genomic_DNA"/>
</dbReference>
<dbReference type="PANTHER" id="PTHR45931">
    <property type="entry name" value="SI:CH211-59O9.10"/>
    <property type="match status" value="1"/>
</dbReference>
<feature type="compositionally biased region" description="Polar residues" evidence="5">
    <location>
        <begin position="197"/>
        <end position="214"/>
    </location>
</feature>
<proteinExistence type="predicted"/>
<dbReference type="GO" id="GO:0008270">
    <property type="term" value="F:zinc ion binding"/>
    <property type="evidence" value="ECO:0007669"/>
    <property type="project" value="UniProtKB-KW"/>
</dbReference>
<dbReference type="OrthoDB" id="8062037at2759"/>
<comment type="caution">
    <text evidence="7">The sequence shown here is derived from an EMBL/GenBank/DDBJ whole genome shotgun (WGS) entry which is preliminary data.</text>
</comment>
<evidence type="ECO:0000256" key="5">
    <source>
        <dbReference type="SAM" id="MobiDB-lite"/>
    </source>
</evidence>
<dbReference type="SUPFAM" id="SSF57850">
    <property type="entry name" value="RING/U-box"/>
    <property type="match status" value="1"/>
</dbReference>
<dbReference type="InterPro" id="IPR001841">
    <property type="entry name" value="Znf_RING"/>
</dbReference>
<evidence type="ECO:0000313" key="8">
    <source>
        <dbReference type="Proteomes" id="UP000094444"/>
    </source>
</evidence>
<feature type="compositionally biased region" description="Low complexity" evidence="5">
    <location>
        <begin position="617"/>
        <end position="645"/>
    </location>
</feature>
<reference evidence="7" key="1">
    <citation type="submission" date="2017-09" db="EMBL/GenBank/DDBJ databases">
        <title>Polyketide synthases of a Diaporthe helianthi virulent isolate.</title>
        <authorList>
            <person name="Baroncelli R."/>
        </authorList>
    </citation>
    <scope>NUCLEOTIDE SEQUENCE [LARGE SCALE GENOMIC DNA]</scope>
    <source>
        <strain evidence="7">7/96</strain>
    </source>
</reference>
<dbReference type="InterPro" id="IPR051834">
    <property type="entry name" value="RING_finger_E3_ligase"/>
</dbReference>
<keyword evidence="3" id="KW-0862">Zinc</keyword>
<feature type="compositionally biased region" description="Polar residues" evidence="5">
    <location>
        <begin position="590"/>
        <end position="600"/>
    </location>
</feature>
<dbReference type="PROSITE" id="PS50089">
    <property type="entry name" value="ZF_RING_2"/>
    <property type="match status" value="1"/>
</dbReference>
<dbReference type="Gene3D" id="3.30.40.10">
    <property type="entry name" value="Zinc/RING finger domain, C3HC4 (zinc finger)"/>
    <property type="match status" value="1"/>
</dbReference>
<feature type="region of interest" description="Disordered" evidence="5">
    <location>
        <begin position="488"/>
        <end position="690"/>
    </location>
</feature>
<feature type="region of interest" description="Disordered" evidence="5">
    <location>
        <begin position="1"/>
        <end position="23"/>
    </location>
</feature>
<feature type="compositionally biased region" description="Polar residues" evidence="5">
    <location>
        <begin position="174"/>
        <end position="183"/>
    </location>
</feature>
<dbReference type="GO" id="GO:0005634">
    <property type="term" value="C:nucleus"/>
    <property type="evidence" value="ECO:0007669"/>
    <property type="project" value="TreeGrafter"/>
</dbReference>
<feature type="compositionally biased region" description="Low complexity" evidence="5">
    <location>
        <begin position="313"/>
        <end position="323"/>
    </location>
</feature>
<dbReference type="GO" id="GO:0061630">
    <property type="term" value="F:ubiquitin protein ligase activity"/>
    <property type="evidence" value="ECO:0007669"/>
    <property type="project" value="TreeGrafter"/>
</dbReference>
<dbReference type="InterPro" id="IPR013083">
    <property type="entry name" value="Znf_RING/FYVE/PHD"/>
</dbReference>
<feature type="compositionally biased region" description="Low complexity" evidence="5">
    <location>
        <begin position="228"/>
        <end position="237"/>
    </location>
</feature>
<evidence type="ECO:0000259" key="6">
    <source>
        <dbReference type="PROSITE" id="PS50089"/>
    </source>
</evidence>
<accession>A0A2P5I0D8</accession>
<feature type="region of interest" description="Disordered" evidence="5">
    <location>
        <begin position="310"/>
        <end position="337"/>
    </location>
</feature>
<sequence>MDDDAMDYEMQRHDPHPHVGPRLGGGCPALAGWRGEQYRTSWQAPAHRGWSHQYFPPVSSDAFLHPHHHPHTPSLLQHWSRGGGGGGGGIISTTTINHAHNTTPHLGLPASRPADTNHEVSFNHQIPDFSPLPPVSAQQPYSPVTFVPPVPPVPRPAQRNPQIPQGPGDFQHILHSNQASPNPATEPAEGRAPRSEPQPTSRGTQLSTSATPSGPSDAASGHDGNGGRSSRQSHSSQLRAGGHGFPPGHPDVNLQPHARLPLPASNPRPLSQDAVSRRPSVAAYSSREGFASSASASVGLRSQSGAAYTEGISDASPASPGSSLDDDSDPDENGPRFHYAGLRSVRQAQLLRGQMSNKRVASQRAIKTLQNVDIEGLPENERTCVICYNDFGVPSPEGVSEHPLRLPKCKHVFGNHCILKWFEDADSCPYCRDKLHSEPAPPSRELLRRTYQVARFDAELGMPSYRRAIQALRRDTPGVDIYHQYAMHSRGSQPPPEGSHREPSAAGERRAPPDDPNDTQRRQRPRHDLSRALDQRHGGVLLTGAVSEQRFDPPNTASTQHTPVRQPFSPSRSHGPAQRGHPPDLWPHRTLNTPNLQQSIFPRRPSMPHQAQNPLHPAALAPLGPGSSSFSSYVPSSPPANSSSSGYPTPLPHTGGYQNYSGPLGGSGLQAPLSTELPLPTPFPGPPHAAFAQQLPQVQFRSSAYAPFNFGTGYGRLGHSVGMENSDFYPLN</sequence>
<dbReference type="Proteomes" id="UP000094444">
    <property type="component" value="Unassembled WGS sequence"/>
</dbReference>
<feature type="region of interest" description="Disordered" evidence="5">
    <location>
        <begin position="99"/>
        <end position="280"/>
    </location>
</feature>
<gene>
    <name evidence="7" type="ORF">DHEL01_v205610</name>
</gene>
<protein>
    <recommendedName>
        <fullName evidence="6">RING-type domain-containing protein</fullName>
    </recommendedName>
</protein>
<keyword evidence="8" id="KW-1185">Reference proteome</keyword>
<dbReference type="STRING" id="158607.A0A2P5I0D8"/>
<dbReference type="Pfam" id="PF13639">
    <property type="entry name" value="zf-RING_2"/>
    <property type="match status" value="1"/>
</dbReference>
<feature type="compositionally biased region" description="Basic and acidic residues" evidence="5">
    <location>
        <begin position="498"/>
        <end position="537"/>
    </location>
</feature>
<evidence type="ECO:0000256" key="2">
    <source>
        <dbReference type="ARBA" id="ARBA00022771"/>
    </source>
</evidence>
<evidence type="ECO:0000256" key="1">
    <source>
        <dbReference type="ARBA" id="ARBA00022723"/>
    </source>
</evidence>
<dbReference type="InParanoid" id="A0A2P5I0D8"/>
<keyword evidence="2 4" id="KW-0863">Zinc-finger</keyword>
<dbReference type="GO" id="GO:0006511">
    <property type="term" value="P:ubiquitin-dependent protein catabolic process"/>
    <property type="evidence" value="ECO:0007669"/>
    <property type="project" value="TreeGrafter"/>
</dbReference>
<organism evidence="7 8">
    <name type="scientific">Diaporthe helianthi</name>
    <dbReference type="NCBI Taxonomy" id="158607"/>
    <lineage>
        <taxon>Eukaryota</taxon>
        <taxon>Fungi</taxon>
        <taxon>Dikarya</taxon>
        <taxon>Ascomycota</taxon>
        <taxon>Pezizomycotina</taxon>
        <taxon>Sordariomycetes</taxon>
        <taxon>Sordariomycetidae</taxon>
        <taxon>Diaporthales</taxon>
        <taxon>Diaporthaceae</taxon>
        <taxon>Diaporthe</taxon>
    </lineage>
</organism>
<feature type="compositionally biased region" description="Pro residues" evidence="5">
    <location>
        <begin position="146"/>
        <end position="155"/>
    </location>
</feature>
<feature type="domain" description="RING-type" evidence="6">
    <location>
        <begin position="384"/>
        <end position="432"/>
    </location>
</feature>
<feature type="compositionally biased region" description="Polar residues" evidence="5">
    <location>
        <begin position="555"/>
        <end position="572"/>
    </location>
</feature>
<evidence type="ECO:0000313" key="7">
    <source>
        <dbReference type="EMBL" id="POS75988.1"/>
    </source>
</evidence>
<dbReference type="PANTHER" id="PTHR45931:SF3">
    <property type="entry name" value="RING ZINC FINGER-CONTAINING PROTEIN"/>
    <property type="match status" value="1"/>
</dbReference>
<evidence type="ECO:0000256" key="4">
    <source>
        <dbReference type="PROSITE-ProRule" id="PRU00175"/>
    </source>
</evidence>
<dbReference type="CDD" id="cd16448">
    <property type="entry name" value="RING-H2"/>
    <property type="match status" value="1"/>
</dbReference>